<dbReference type="InParanoid" id="A0A194XAT4"/>
<keyword evidence="3" id="KW-1185">Reference proteome</keyword>
<dbReference type="KEGG" id="psco:LY89DRAFT_733149"/>
<name>A0A194XAT4_MOLSC</name>
<organism evidence="2 3">
    <name type="scientific">Mollisia scopiformis</name>
    <name type="common">Conifer needle endophyte fungus</name>
    <name type="synonym">Phialocephala scopiformis</name>
    <dbReference type="NCBI Taxonomy" id="149040"/>
    <lineage>
        <taxon>Eukaryota</taxon>
        <taxon>Fungi</taxon>
        <taxon>Dikarya</taxon>
        <taxon>Ascomycota</taxon>
        <taxon>Pezizomycotina</taxon>
        <taxon>Leotiomycetes</taxon>
        <taxon>Helotiales</taxon>
        <taxon>Mollisiaceae</taxon>
        <taxon>Mollisia</taxon>
    </lineage>
</organism>
<feature type="region of interest" description="Disordered" evidence="1">
    <location>
        <begin position="20"/>
        <end position="90"/>
    </location>
</feature>
<dbReference type="RefSeq" id="XP_018071641.1">
    <property type="nucleotide sequence ID" value="XM_018219764.1"/>
</dbReference>
<accession>A0A194XAT4</accession>
<evidence type="ECO:0000313" key="2">
    <source>
        <dbReference type="EMBL" id="KUJ17286.1"/>
    </source>
</evidence>
<gene>
    <name evidence="2" type="ORF">LY89DRAFT_733149</name>
</gene>
<dbReference type="GeneID" id="28829490"/>
<protein>
    <submittedName>
        <fullName evidence="2">Uncharacterized protein</fullName>
    </submittedName>
</protein>
<dbReference type="EMBL" id="KQ947414">
    <property type="protein sequence ID" value="KUJ17286.1"/>
    <property type="molecule type" value="Genomic_DNA"/>
</dbReference>
<dbReference type="AlphaFoldDB" id="A0A194XAT4"/>
<feature type="compositionally biased region" description="Polar residues" evidence="1">
    <location>
        <begin position="38"/>
        <end position="58"/>
    </location>
</feature>
<proteinExistence type="predicted"/>
<dbReference type="OrthoDB" id="10479640at2759"/>
<evidence type="ECO:0000256" key="1">
    <source>
        <dbReference type="SAM" id="MobiDB-lite"/>
    </source>
</evidence>
<evidence type="ECO:0000313" key="3">
    <source>
        <dbReference type="Proteomes" id="UP000070700"/>
    </source>
</evidence>
<reference evidence="2 3" key="1">
    <citation type="submission" date="2015-10" db="EMBL/GenBank/DDBJ databases">
        <title>Full genome of DAOMC 229536 Phialocephala scopiformis, a fungal endophyte of spruce producing the potent anti-insectan compound rugulosin.</title>
        <authorList>
            <consortium name="DOE Joint Genome Institute"/>
            <person name="Walker A.K."/>
            <person name="Frasz S.L."/>
            <person name="Seifert K.A."/>
            <person name="Miller J.D."/>
            <person name="Mondo S.J."/>
            <person name="Labutti K."/>
            <person name="Lipzen A."/>
            <person name="Dockter R."/>
            <person name="Kennedy M."/>
            <person name="Grigoriev I.V."/>
            <person name="Spatafora J.W."/>
        </authorList>
    </citation>
    <scope>NUCLEOTIDE SEQUENCE [LARGE SCALE GENOMIC DNA]</scope>
    <source>
        <strain evidence="2 3">CBS 120377</strain>
    </source>
</reference>
<dbReference type="Proteomes" id="UP000070700">
    <property type="component" value="Unassembled WGS sequence"/>
</dbReference>
<sequence length="202" mass="23516">MSSDYNPPMGQFWDVHYSNSSSALRKAKRRQDSLGSIDASQFPTIESNQKSHPESQTAHYRKSRPRRTPPYVADSQKRKHSVSIEDLEHQLSVEELERPETPTWDQTAEPKRNREYQGWHLQFTPTQRPAMAVAHPQCREGTEVRFDSRHFNEFPRPEGKRKRCLACGALLGYYRSEVDIYGNGEAYDEGPFCEYGDEREYV</sequence>